<protein>
    <submittedName>
        <fullName evidence="2">Predicted metal-binding membrane protein</fullName>
    </submittedName>
</protein>
<evidence type="ECO:0000313" key="3">
    <source>
        <dbReference type="Proteomes" id="UP000199026"/>
    </source>
</evidence>
<dbReference type="STRING" id="576131.SAMN05444486_1011150"/>
<dbReference type="Proteomes" id="UP000199026">
    <property type="component" value="Unassembled WGS sequence"/>
</dbReference>
<keyword evidence="1" id="KW-0812">Transmembrane</keyword>
<keyword evidence="1" id="KW-1133">Transmembrane helix</keyword>
<sequence length="254" mass="27468">MLVDRIKTMTGWHWLTLFAVIALAWAALFAMAIPAEMRSFSRLYGADFWEALCTVTPDAAGLVRLFFMWALMSAAMMAPTALPAFGTYDDLVGSTGQGNFGALVSGYLVVWLGFALVAAGVQMGLTQIGAVDLLGQSQSPLLTAGLLISAGLYQFSALKEACLSKCRRPISFFMQHWDEGAWRNGLRLGLVCLGCCWALMLLGFVGGVMNLAFMGLATVMMILEKLPDIGRWLTRPLGYGLIGWGLFALIGAFI</sequence>
<dbReference type="RefSeq" id="WP_276990252.1">
    <property type="nucleotide sequence ID" value="NZ_CALLJM010000026.1"/>
</dbReference>
<organism evidence="2 3">
    <name type="scientific">Lentibacter algarum</name>
    <dbReference type="NCBI Taxonomy" id="576131"/>
    <lineage>
        <taxon>Bacteria</taxon>
        <taxon>Pseudomonadati</taxon>
        <taxon>Pseudomonadota</taxon>
        <taxon>Alphaproteobacteria</taxon>
        <taxon>Rhodobacterales</taxon>
        <taxon>Roseobacteraceae</taxon>
        <taxon>Lentibacter</taxon>
    </lineage>
</organism>
<feature type="transmembrane region" description="Helical" evidence="1">
    <location>
        <begin position="100"/>
        <end position="121"/>
    </location>
</feature>
<feature type="transmembrane region" description="Helical" evidence="1">
    <location>
        <begin position="12"/>
        <end position="33"/>
    </location>
</feature>
<dbReference type="AlphaFoldDB" id="A0A1H3ILT4"/>
<name>A0A1H3ILT4_9RHOB</name>
<feature type="transmembrane region" description="Helical" evidence="1">
    <location>
        <begin position="190"/>
        <end position="216"/>
    </location>
</feature>
<keyword evidence="1" id="KW-0472">Membrane</keyword>
<reference evidence="2 3" key="1">
    <citation type="submission" date="2016-10" db="EMBL/GenBank/DDBJ databases">
        <authorList>
            <person name="de Groot N.N."/>
        </authorList>
    </citation>
    <scope>NUCLEOTIDE SEQUENCE [LARGE SCALE GENOMIC DNA]</scope>
    <source>
        <strain evidence="2 3">DSM 24677</strain>
    </source>
</reference>
<feature type="transmembrane region" description="Helical" evidence="1">
    <location>
        <begin position="236"/>
        <end position="253"/>
    </location>
</feature>
<accession>A0A1H3ILT4</accession>
<feature type="transmembrane region" description="Helical" evidence="1">
    <location>
        <begin position="66"/>
        <end position="88"/>
    </location>
</feature>
<dbReference type="EMBL" id="FNPR01000001">
    <property type="protein sequence ID" value="SDY28660.1"/>
    <property type="molecule type" value="Genomic_DNA"/>
</dbReference>
<feature type="transmembrane region" description="Helical" evidence="1">
    <location>
        <begin position="141"/>
        <end position="158"/>
    </location>
</feature>
<evidence type="ECO:0000256" key="1">
    <source>
        <dbReference type="SAM" id="Phobius"/>
    </source>
</evidence>
<gene>
    <name evidence="2" type="ORF">SAMN05444486_1011150</name>
</gene>
<dbReference type="Pfam" id="PF09948">
    <property type="entry name" value="PpoB2"/>
    <property type="match status" value="1"/>
</dbReference>
<dbReference type="InterPro" id="IPR018688">
    <property type="entry name" value="PpoB2-like"/>
</dbReference>
<evidence type="ECO:0000313" key="2">
    <source>
        <dbReference type="EMBL" id="SDY28660.1"/>
    </source>
</evidence>
<proteinExistence type="predicted"/>
<keyword evidence="3" id="KW-1185">Reference proteome</keyword>